<protein>
    <submittedName>
        <fullName evidence="2">Uncharacterized protein</fullName>
    </submittedName>
</protein>
<comment type="caution">
    <text evidence="2">The sequence shown here is derived from an EMBL/GenBank/DDBJ whole genome shotgun (WGS) entry which is preliminary data.</text>
</comment>
<gene>
    <name evidence="2" type="ORF">EVJ58_g6899</name>
</gene>
<feature type="region of interest" description="Disordered" evidence="1">
    <location>
        <begin position="1"/>
        <end position="35"/>
    </location>
</feature>
<feature type="region of interest" description="Disordered" evidence="1">
    <location>
        <begin position="117"/>
        <end position="168"/>
    </location>
</feature>
<accession>A0A4Y9Y5I7</accession>
<dbReference type="STRING" id="34475.A0A4Y9Y5I7"/>
<name>A0A4Y9Y5I7_9APHY</name>
<feature type="compositionally biased region" description="Low complexity" evidence="1">
    <location>
        <begin position="123"/>
        <end position="137"/>
    </location>
</feature>
<proteinExistence type="predicted"/>
<organism evidence="2 3">
    <name type="scientific">Rhodofomes roseus</name>
    <dbReference type="NCBI Taxonomy" id="34475"/>
    <lineage>
        <taxon>Eukaryota</taxon>
        <taxon>Fungi</taxon>
        <taxon>Dikarya</taxon>
        <taxon>Basidiomycota</taxon>
        <taxon>Agaricomycotina</taxon>
        <taxon>Agaricomycetes</taxon>
        <taxon>Polyporales</taxon>
        <taxon>Rhodofomes</taxon>
    </lineage>
</organism>
<dbReference type="EMBL" id="SEKV01000413">
    <property type="protein sequence ID" value="TFY57635.1"/>
    <property type="molecule type" value="Genomic_DNA"/>
</dbReference>
<evidence type="ECO:0000256" key="1">
    <source>
        <dbReference type="SAM" id="MobiDB-lite"/>
    </source>
</evidence>
<dbReference type="AlphaFoldDB" id="A0A4Y9Y5I7"/>
<evidence type="ECO:0000313" key="3">
    <source>
        <dbReference type="Proteomes" id="UP000298390"/>
    </source>
</evidence>
<reference evidence="2 3" key="1">
    <citation type="submission" date="2019-01" db="EMBL/GenBank/DDBJ databases">
        <title>Genome sequencing of the rare red list fungi Fomitopsis rosea.</title>
        <authorList>
            <person name="Buettner E."/>
            <person name="Kellner H."/>
        </authorList>
    </citation>
    <scope>NUCLEOTIDE SEQUENCE [LARGE SCALE GENOMIC DNA]</scope>
    <source>
        <strain evidence="2 3">DSM 105464</strain>
    </source>
</reference>
<dbReference type="Proteomes" id="UP000298390">
    <property type="component" value="Unassembled WGS sequence"/>
</dbReference>
<evidence type="ECO:0000313" key="2">
    <source>
        <dbReference type="EMBL" id="TFY57635.1"/>
    </source>
</evidence>
<sequence length="628" mass="68050">MKVSRNFFRTSREHTLPLSNHTDHADHPSGPGRKTRHVFKTAARQKPVALFTGSSGTADDGLEVHSKGRRRIPIPAVVFSLVHKAQIVRVDPVIDGKGEQPTLESPLSTTAIRPRFEKEHEPSAPLSDASLSSASPATCASTVRHKTDSSGHTAVAARSAPSQKVKSGITRTCRPRPAIAPRQSVPPANIPDDCWLGWDVCQAIVKGEYIRRPIESLDDLMCVQDYRFSRVVASLDDSLSIVPESLLWVNRAAEPLRATMLHTVKEQDDVARGVDTNNISGLGEPDVQIIVDAPTNEDLKVQKSPRKPEQVNITCDHTLVTHGNASQSSASPVHSSIEKTATHSQTIIGPSDDVVGDLWNLVDAEMAAVRDRMHALEGLIQQLNKHGARAPNSAQGNAVKLRDTQTGKQHLASHMEIEQGWKQYMAGVAATVDAELLGTSKRGASSASGFVTKSKTSWASALFNGQNSSSFQILGSGYEGSVNASKSEDASFSTIPLDGSSISTNGDDYRRARKATPACDIPSSPVSEAWWCNNSGSSASGDLPSSTSSSVSTPGSFFSDCSSCWPSEASSGDWPRGVKRVREEPRRHWLSPFYKREQPRRHWLSPLYKRGKQRGTACREAKPAWTVA</sequence>
<feature type="compositionally biased region" description="Basic and acidic residues" evidence="1">
    <location>
        <begin position="10"/>
        <end position="27"/>
    </location>
</feature>